<keyword evidence="9 12" id="KW-0472">Membrane</keyword>
<dbReference type="PANTHER" id="PTHR35457">
    <property type="entry name" value="HEME A SYNTHASE"/>
    <property type="match status" value="1"/>
</dbReference>
<dbReference type="AlphaFoldDB" id="A0A512D4X4"/>
<evidence type="ECO:0000256" key="4">
    <source>
        <dbReference type="ARBA" id="ARBA00022723"/>
    </source>
</evidence>
<organism evidence="13 14">
    <name type="scientific">Terrabacter aerolatus</name>
    <dbReference type="NCBI Taxonomy" id="422442"/>
    <lineage>
        <taxon>Bacteria</taxon>
        <taxon>Bacillati</taxon>
        <taxon>Actinomycetota</taxon>
        <taxon>Actinomycetes</taxon>
        <taxon>Micrococcales</taxon>
        <taxon>Intrasporangiaceae</taxon>
        <taxon>Terrabacter</taxon>
    </lineage>
</organism>
<keyword evidence="5 12" id="KW-1133">Transmembrane helix</keyword>
<evidence type="ECO:0000256" key="12">
    <source>
        <dbReference type="SAM" id="Phobius"/>
    </source>
</evidence>
<dbReference type="EMBL" id="BJYX01000018">
    <property type="protein sequence ID" value="GEO31300.1"/>
    <property type="molecule type" value="Genomic_DNA"/>
</dbReference>
<keyword evidence="10" id="KW-1015">Disulfide bond</keyword>
<keyword evidence="3 12" id="KW-0812">Transmembrane</keyword>
<feature type="transmembrane region" description="Helical" evidence="12">
    <location>
        <begin position="146"/>
        <end position="165"/>
    </location>
</feature>
<dbReference type="PANTHER" id="PTHR35457:SF1">
    <property type="entry name" value="HEME A SYNTHASE"/>
    <property type="match status" value="1"/>
</dbReference>
<keyword evidence="14" id="KW-1185">Reference proteome</keyword>
<reference evidence="13 14" key="1">
    <citation type="submission" date="2019-07" db="EMBL/GenBank/DDBJ databases">
        <title>Whole genome shotgun sequence of Terrabacter aerolatus NBRC 106305.</title>
        <authorList>
            <person name="Hosoyama A."/>
            <person name="Uohara A."/>
            <person name="Ohji S."/>
            <person name="Ichikawa N."/>
        </authorList>
    </citation>
    <scope>NUCLEOTIDE SEQUENCE [LARGE SCALE GENOMIC DNA]</scope>
    <source>
        <strain evidence="13 14">NBRC 106305</strain>
    </source>
</reference>
<evidence type="ECO:0000313" key="14">
    <source>
        <dbReference type="Proteomes" id="UP000321534"/>
    </source>
</evidence>
<keyword evidence="6" id="KW-0560">Oxidoreductase</keyword>
<feature type="transmembrane region" description="Helical" evidence="12">
    <location>
        <begin position="287"/>
        <end position="308"/>
    </location>
</feature>
<dbReference type="GO" id="GO:0046872">
    <property type="term" value="F:metal ion binding"/>
    <property type="evidence" value="ECO:0007669"/>
    <property type="project" value="UniProtKB-KW"/>
</dbReference>
<feature type="transmembrane region" description="Helical" evidence="12">
    <location>
        <begin position="117"/>
        <end position="140"/>
    </location>
</feature>
<feature type="transmembrane region" description="Helical" evidence="12">
    <location>
        <begin position="186"/>
        <end position="206"/>
    </location>
</feature>
<evidence type="ECO:0000256" key="7">
    <source>
        <dbReference type="ARBA" id="ARBA00023004"/>
    </source>
</evidence>
<dbReference type="GO" id="GO:0016020">
    <property type="term" value="C:membrane"/>
    <property type="evidence" value="ECO:0007669"/>
    <property type="project" value="UniProtKB-SubCell"/>
</dbReference>
<protein>
    <submittedName>
        <fullName evidence="13">Protein required for cytochrome oxidase assembly</fullName>
    </submittedName>
</protein>
<keyword evidence="8" id="KW-0350">Heme biosynthesis</keyword>
<feature type="transmembrane region" description="Helical" evidence="12">
    <location>
        <begin position="261"/>
        <end position="281"/>
    </location>
</feature>
<keyword evidence="2" id="KW-1003">Cell membrane</keyword>
<dbReference type="OrthoDB" id="5241540at2"/>
<dbReference type="Pfam" id="PF02628">
    <property type="entry name" value="COX15-CtaA"/>
    <property type="match status" value="1"/>
</dbReference>
<comment type="caution">
    <text evidence="13">The sequence shown here is derived from an EMBL/GenBank/DDBJ whole genome shotgun (WGS) entry which is preliminary data.</text>
</comment>
<evidence type="ECO:0000256" key="5">
    <source>
        <dbReference type="ARBA" id="ARBA00022989"/>
    </source>
</evidence>
<evidence type="ECO:0000256" key="10">
    <source>
        <dbReference type="ARBA" id="ARBA00023157"/>
    </source>
</evidence>
<dbReference type="Proteomes" id="UP000321534">
    <property type="component" value="Unassembled WGS sequence"/>
</dbReference>
<sequence length="315" mass="32982">MTDVDRATGTSRLARAAGRLPTVPSSWVRPLLVANLVAEVGIVVTGGVVRLTGSGLGCSTWPECQPGSFTPVRTPASSFHDLVEFGNRTLTGVVGVLALVSLWVVLTRWPQRRRLHLAAVGVLAGIPAQAVLGGITVLTGLNPWPVMSHFLLSMVLVALSTAVVRGARDEVSGPGELVVHPLARRLALGTSAVGAAVLLLGVVVTGSGPHSGDADHPARTGFDPRFVSWMHADAVMLFCGLVIATLVAVSISAETSEARRAWTVVLVVTLAQGLIGYVQYFTKLPEALVLLHMLGASLLVVSLTFGVLSTRRHPV</sequence>
<evidence type="ECO:0000256" key="3">
    <source>
        <dbReference type="ARBA" id="ARBA00022692"/>
    </source>
</evidence>
<dbReference type="GO" id="GO:0016491">
    <property type="term" value="F:oxidoreductase activity"/>
    <property type="evidence" value="ECO:0007669"/>
    <property type="project" value="UniProtKB-KW"/>
</dbReference>
<evidence type="ECO:0000256" key="11">
    <source>
        <dbReference type="ARBA" id="ARBA00023444"/>
    </source>
</evidence>
<gene>
    <name evidence="13" type="ORF">TAE01_31100</name>
</gene>
<proteinExistence type="predicted"/>
<evidence type="ECO:0000256" key="6">
    <source>
        <dbReference type="ARBA" id="ARBA00023002"/>
    </source>
</evidence>
<evidence type="ECO:0000313" key="13">
    <source>
        <dbReference type="EMBL" id="GEO31300.1"/>
    </source>
</evidence>
<name>A0A512D4X4_9MICO</name>
<dbReference type="InterPro" id="IPR050450">
    <property type="entry name" value="COX15/CtaA_HemeA_synthase"/>
</dbReference>
<evidence type="ECO:0000256" key="8">
    <source>
        <dbReference type="ARBA" id="ARBA00023133"/>
    </source>
</evidence>
<dbReference type="InterPro" id="IPR003780">
    <property type="entry name" value="COX15/CtaA_fam"/>
</dbReference>
<dbReference type="GO" id="GO:0006784">
    <property type="term" value="P:heme A biosynthetic process"/>
    <property type="evidence" value="ECO:0007669"/>
    <property type="project" value="InterPro"/>
</dbReference>
<keyword evidence="4" id="KW-0479">Metal-binding</keyword>
<keyword evidence="7" id="KW-0408">Iron</keyword>
<feature type="transmembrane region" description="Helical" evidence="12">
    <location>
        <begin position="226"/>
        <end position="249"/>
    </location>
</feature>
<feature type="transmembrane region" description="Helical" evidence="12">
    <location>
        <begin position="85"/>
        <end position="105"/>
    </location>
</feature>
<comment type="subcellular location">
    <subcellularLocation>
        <location evidence="1">Membrane</location>
        <topology evidence="1">Multi-pass membrane protein</topology>
    </subcellularLocation>
</comment>
<evidence type="ECO:0000256" key="1">
    <source>
        <dbReference type="ARBA" id="ARBA00004141"/>
    </source>
</evidence>
<comment type="pathway">
    <text evidence="11">Porphyrin-containing compound metabolism.</text>
</comment>
<accession>A0A512D4X4</accession>
<evidence type="ECO:0000256" key="9">
    <source>
        <dbReference type="ARBA" id="ARBA00023136"/>
    </source>
</evidence>
<evidence type="ECO:0000256" key="2">
    <source>
        <dbReference type="ARBA" id="ARBA00022475"/>
    </source>
</evidence>